<keyword evidence="6" id="KW-1185">Reference proteome</keyword>
<evidence type="ECO:0000313" key="6">
    <source>
        <dbReference type="Proteomes" id="UP001257914"/>
    </source>
</evidence>
<dbReference type="EMBL" id="JAWCUA010000010">
    <property type="protein sequence ID" value="MDU0114754.1"/>
    <property type="molecule type" value="Genomic_DNA"/>
</dbReference>
<dbReference type="Gene3D" id="3.20.20.10">
    <property type="entry name" value="Alanine racemase"/>
    <property type="match status" value="1"/>
</dbReference>
<dbReference type="Proteomes" id="UP001257914">
    <property type="component" value="Unassembled WGS sequence"/>
</dbReference>
<dbReference type="NCBIfam" id="TIGR00044">
    <property type="entry name" value="YggS family pyridoxal phosphate-dependent enzyme"/>
    <property type="match status" value="1"/>
</dbReference>
<dbReference type="InterPro" id="IPR001608">
    <property type="entry name" value="Ala_racemase_N"/>
</dbReference>
<dbReference type="Pfam" id="PF01168">
    <property type="entry name" value="Ala_racemase_N"/>
    <property type="match status" value="1"/>
</dbReference>
<feature type="domain" description="Alanine racemase N-terminal" evidence="4">
    <location>
        <begin position="18"/>
        <end position="237"/>
    </location>
</feature>
<comment type="caution">
    <text evidence="5">The sequence shown here is derived from an EMBL/GenBank/DDBJ whole genome shotgun (WGS) entry which is preliminary data.</text>
</comment>
<proteinExistence type="inferred from homology"/>
<dbReference type="HAMAP" id="MF_02087">
    <property type="entry name" value="PLP_homeostasis"/>
    <property type="match status" value="1"/>
</dbReference>
<comment type="similarity">
    <text evidence="2 3">Belongs to the pyridoxal phosphate-binding protein YggS/PROSC family.</text>
</comment>
<evidence type="ECO:0000256" key="3">
    <source>
        <dbReference type="RuleBase" id="RU004514"/>
    </source>
</evidence>
<dbReference type="RefSeq" id="WP_315948434.1">
    <property type="nucleotide sequence ID" value="NZ_JAWCUA010000010.1"/>
</dbReference>
<feature type="modified residue" description="N6-(pyridoxal phosphate)lysine" evidence="2">
    <location>
        <position position="42"/>
    </location>
</feature>
<sequence length="239" mass="26647">MSENKDINTIANQLLNAQDNINNVATKFNRNTNSVVLMAVSKTKPIADIEAAYAAGQRVFGENYALELFDKQQTLSHLKDIQWHYIGPIQSNKTKIISQSADWIDSVDRLKIIKRIDQHAKALNKTINLLIQVNISNSPQKSGVSLDQVNELAESINELKHVSLRGLMAIPDNYEPNADGQRPQLKAEFNLMFTCYSHLQQQYSSVDTLSLGMSGDLNIAIECGSTMVRLGTAIFGKRK</sequence>
<dbReference type="PANTHER" id="PTHR10146:SF14">
    <property type="entry name" value="PYRIDOXAL PHOSPHATE HOMEOSTASIS PROTEIN"/>
    <property type="match status" value="1"/>
</dbReference>
<accession>A0ABU3R4Z5</accession>
<reference evidence="5 6" key="1">
    <citation type="submission" date="2023-10" db="EMBL/GenBank/DDBJ databases">
        <title>Psychrosphaera aquimaarina strain SW33 isolated from seawater.</title>
        <authorList>
            <person name="Bayburt H."/>
            <person name="Kim J.M."/>
            <person name="Choi B.J."/>
            <person name="Jeon C.O."/>
        </authorList>
    </citation>
    <scope>NUCLEOTIDE SEQUENCE [LARGE SCALE GENOMIC DNA]</scope>
    <source>
        <strain evidence="5 6">KCTC 52743</strain>
    </source>
</reference>
<dbReference type="InterPro" id="IPR011078">
    <property type="entry name" value="PyrdxlP_homeostasis"/>
</dbReference>
<dbReference type="SUPFAM" id="SSF51419">
    <property type="entry name" value="PLP-binding barrel"/>
    <property type="match status" value="1"/>
</dbReference>
<name>A0ABU3R4Z5_9GAMM</name>
<keyword evidence="1 2" id="KW-0663">Pyridoxal phosphate</keyword>
<organism evidence="5 6">
    <name type="scientific">Psychrosphaera aquimarina</name>
    <dbReference type="NCBI Taxonomy" id="2044854"/>
    <lineage>
        <taxon>Bacteria</taxon>
        <taxon>Pseudomonadati</taxon>
        <taxon>Pseudomonadota</taxon>
        <taxon>Gammaproteobacteria</taxon>
        <taxon>Alteromonadales</taxon>
        <taxon>Pseudoalteromonadaceae</taxon>
        <taxon>Psychrosphaera</taxon>
    </lineage>
</organism>
<protein>
    <recommendedName>
        <fullName evidence="2">Pyridoxal phosphate homeostasis protein</fullName>
        <shortName evidence="2">PLP homeostasis protein</shortName>
    </recommendedName>
</protein>
<dbReference type="InterPro" id="IPR029066">
    <property type="entry name" value="PLP-binding_barrel"/>
</dbReference>
<dbReference type="PIRSF" id="PIRSF004848">
    <property type="entry name" value="YBL036c_PLPDEIII"/>
    <property type="match status" value="1"/>
</dbReference>
<evidence type="ECO:0000313" key="5">
    <source>
        <dbReference type="EMBL" id="MDU0114754.1"/>
    </source>
</evidence>
<evidence type="ECO:0000256" key="1">
    <source>
        <dbReference type="ARBA" id="ARBA00022898"/>
    </source>
</evidence>
<evidence type="ECO:0000259" key="4">
    <source>
        <dbReference type="Pfam" id="PF01168"/>
    </source>
</evidence>
<dbReference type="PANTHER" id="PTHR10146">
    <property type="entry name" value="PROLINE SYNTHETASE CO-TRANSCRIBED BACTERIAL HOMOLOG PROTEIN"/>
    <property type="match status" value="1"/>
</dbReference>
<comment type="function">
    <text evidence="2">Pyridoxal 5'-phosphate (PLP)-binding protein, which is involved in PLP homeostasis.</text>
</comment>
<evidence type="ECO:0000256" key="2">
    <source>
        <dbReference type="HAMAP-Rule" id="MF_02087"/>
    </source>
</evidence>
<gene>
    <name evidence="5" type="ORF">RT723_17500</name>
</gene>